<evidence type="ECO:0000256" key="6">
    <source>
        <dbReference type="RuleBase" id="RU361277"/>
    </source>
</evidence>
<dbReference type="SUPFAM" id="SSF50129">
    <property type="entry name" value="GroES-like"/>
    <property type="match status" value="1"/>
</dbReference>
<dbReference type="InterPro" id="IPR036291">
    <property type="entry name" value="NAD(P)-bd_dom_sf"/>
</dbReference>
<dbReference type="KEGG" id="aman:B6F84_05670"/>
<evidence type="ECO:0000256" key="2">
    <source>
        <dbReference type="ARBA" id="ARBA00022833"/>
    </source>
</evidence>
<evidence type="ECO:0000313" key="9">
    <source>
        <dbReference type="EMBL" id="ARM75574.1"/>
    </source>
</evidence>
<protein>
    <submittedName>
        <fullName evidence="9">Alcohol dehydrogenase</fullName>
    </submittedName>
</protein>
<dbReference type="GO" id="GO:0016491">
    <property type="term" value="F:oxidoreductase activity"/>
    <property type="evidence" value="ECO:0007669"/>
    <property type="project" value="UniProtKB-KW"/>
</dbReference>
<dbReference type="InterPro" id="IPR002328">
    <property type="entry name" value="ADH_Zn_CS"/>
</dbReference>
<name>A0A1W6JZF5_9CREN</name>
<evidence type="ECO:0000259" key="7">
    <source>
        <dbReference type="Pfam" id="PF00107"/>
    </source>
</evidence>
<dbReference type="Proteomes" id="UP000193404">
    <property type="component" value="Chromosome"/>
</dbReference>
<evidence type="ECO:0000256" key="4">
    <source>
        <dbReference type="ARBA" id="ARBA00023002"/>
    </source>
</evidence>
<dbReference type="InterPro" id="IPR013149">
    <property type="entry name" value="ADH-like_C"/>
</dbReference>
<dbReference type="Pfam" id="PF00107">
    <property type="entry name" value="ADH_zinc_N"/>
    <property type="match status" value="1"/>
</dbReference>
<comment type="similarity">
    <text evidence="6">Belongs to the zinc-containing alcohol dehydrogenase family.</text>
</comment>
<keyword evidence="2 6" id="KW-0862">Zinc</keyword>
<dbReference type="OrthoDB" id="73567at2157"/>
<gene>
    <name evidence="9" type="ORF">B6F84_05670</name>
</gene>
<accession>A0A1W6JZF5</accession>
<feature type="domain" description="Alcohol dehydrogenase-like C-terminal" evidence="7">
    <location>
        <begin position="179"/>
        <end position="302"/>
    </location>
</feature>
<dbReference type="GO" id="GO:0051262">
    <property type="term" value="P:protein tetramerization"/>
    <property type="evidence" value="ECO:0007669"/>
    <property type="project" value="UniProtKB-ARBA"/>
</dbReference>
<evidence type="ECO:0000256" key="1">
    <source>
        <dbReference type="ARBA" id="ARBA00022723"/>
    </source>
</evidence>
<evidence type="ECO:0000256" key="5">
    <source>
        <dbReference type="ARBA" id="ARBA00023277"/>
    </source>
</evidence>
<dbReference type="PROSITE" id="PS00059">
    <property type="entry name" value="ADH_ZINC"/>
    <property type="match status" value="1"/>
</dbReference>
<dbReference type="GeneID" id="41590388"/>
<dbReference type="PANTHER" id="PTHR43401">
    <property type="entry name" value="L-THREONINE 3-DEHYDROGENASE"/>
    <property type="match status" value="1"/>
</dbReference>
<evidence type="ECO:0000259" key="8">
    <source>
        <dbReference type="Pfam" id="PF08240"/>
    </source>
</evidence>
<keyword evidence="5" id="KW-0119">Carbohydrate metabolism</keyword>
<dbReference type="GO" id="GO:0008270">
    <property type="term" value="F:zinc ion binding"/>
    <property type="evidence" value="ECO:0007669"/>
    <property type="project" value="InterPro"/>
</dbReference>
<dbReference type="STRING" id="282676.B6F84_05670"/>
<comment type="cofactor">
    <cofactor evidence="6">
        <name>Zn(2+)</name>
        <dbReference type="ChEBI" id="CHEBI:29105"/>
    </cofactor>
</comment>
<keyword evidence="3" id="KW-0521">NADP</keyword>
<keyword evidence="10" id="KW-1185">Reference proteome</keyword>
<dbReference type="RefSeq" id="WP_148691344.1">
    <property type="nucleotide sequence ID" value="NZ_CP020477.1"/>
</dbReference>
<dbReference type="EMBL" id="CP020477">
    <property type="protein sequence ID" value="ARM75574.1"/>
    <property type="molecule type" value="Genomic_DNA"/>
</dbReference>
<keyword evidence="4" id="KW-0560">Oxidoreductase</keyword>
<dbReference type="CDD" id="cd05284">
    <property type="entry name" value="arabinose_DH_like"/>
    <property type="match status" value="1"/>
</dbReference>
<dbReference type="InterPro" id="IPR050129">
    <property type="entry name" value="Zn_alcohol_dh"/>
</dbReference>
<organism evidence="9 10">
    <name type="scientific">Acidianus manzaensis</name>
    <dbReference type="NCBI Taxonomy" id="282676"/>
    <lineage>
        <taxon>Archaea</taxon>
        <taxon>Thermoproteota</taxon>
        <taxon>Thermoprotei</taxon>
        <taxon>Sulfolobales</taxon>
        <taxon>Sulfolobaceae</taxon>
        <taxon>Acidianus</taxon>
    </lineage>
</organism>
<feature type="domain" description="Alcohol dehydrogenase-like N-terminal" evidence="8">
    <location>
        <begin position="27"/>
        <end position="138"/>
    </location>
</feature>
<dbReference type="SUPFAM" id="SSF51735">
    <property type="entry name" value="NAD(P)-binding Rossmann-fold domains"/>
    <property type="match status" value="1"/>
</dbReference>
<dbReference type="InterPro" id="IPR011032">
    <property type="entry name" value="GroES-like_sf"/>
</dbReference>
<evidence type="ECO:0000256" key="3">
    <source>
        <dbReference type="ARBA" id="ARBA00022857"/>
    </source>
</evidence>
<reference evidence="9 10" key="1">
    <citation type="submission" date="2017-03" db="EMBL/GenBank/DDBJ databases">
        <title>Sulfur activation and transportation mechanism of thermophilic Archaea Acidianus manzaensis YN-25.</title>
        <authorList>
            <person name="Ma Y."/>
            <person name="Yang Y."/>
            <person name="Xia J."/>
        </authorList>
    </citation>
    <scope>NUCLEOTIDE SEQUENCE [LARGE SCALE GENOMIC DNA]</scope>
    <source>
        <strain evidence="9 10">YN-25</strain>
    </source>
</reference>
<sequence>MESKAAILKEFGKPIEIGNINIPEIRDESVLIRVEGAGMCRTDLRLWKGTEPRPGLKLPFVLGHEVAGTVIETGENVEGLKKNDKVIVYAVWGDLTCKYCRDGKYMLCKNQTIPGQSIYNGGFSEYMYVPNFRFLYKIDIDPVLAAPLADAGLTSFSAVKKALKFLQTDSTIILYGFGGLGIYAIQIIKALAPYVNIVAVARSKNKLELIEKLGGIPSTPEKLNETIRKINENGASVAIDFVGSEESTFLISRNLESGGGIIEVGMEGNSLRMPTFDSVVWEYTLIGSNYGTMNELGEIVNLTKKGFVKPFVIKRKLEEINEGLKELEKGDVLGRQVFTP</sequence>
<dbReference type="InterPro" id="IPR013154">
    <property type="entry name" value="ADH-like_N"/>
</dbReference>
<dbReference type="Gene3D" id="3.90.180.10">
    <property type="entry name" value="Medium-chain alcohol dehydrogenases, catalytic domain"/>
    <property type="match status" value="1"/>
</dbReference>
<dbReference type="Gene3D" id="3.40.50.720">
    <property type="entry name" value="NAD(P)-binding Rossmann-like Domain"/>
    <property type="match status" value="1"/>
</dbReference>
<dbReference type="Pfam" id="PF08240">
    <property type="entry name" value="ADH_N"/>
    <property type="match status" value="1"/>
</dbReference>
<evidence type="ECO:0000313" key="10">
    <source>
        <dbReference type="Proteomes" id="UP000193404"/>
    </source>
</evidence>
<dbReference type="PANTHER" id="PTHR43401:SF4">
    <property type="entry name" value="D-ARABINOSE 1-DEHYDROGENASE (NADP(+))"/>
    <property type="match status" value="1"/>
</dbReference>
<keyword evidence="1 6" id="KW-0479">Metal-binding</keyword>
<dbReference type="GO" id="GO:0030554">
    <property type="term" value="F:adenyl nucleotide binding"/>
    <property type="evidence" value="ECO:0007669"/>
    <property type="project" value="UniProtKB-ARBA"/>
</dbReference>
<dbReference type="AlphaFoldDB" id="A0A1W6JZF5"/>
<proteinExistence type="inferred from homology"/>
<dbReference type="GO" id="GO:0043168">
    <property type="term" value="F:anion binding"/>
    <property type="evidence" value="ECO:0007669"/>
    <property type="project" value="UniProtKB-ARBA"/>
</dbReference>